<dbReference type="PANTHER" id="PTHR31088:SF6">
    <property type="entry name" value="PHAGE SHOCK PROTEIN A"/>
    <property type="match status" value="1"/>
</dbReference>
<gene>
    <name evidence="3" type="primary">pspA</name>
    <name evidence="3" type="ORF">F8A88_01220</name>
</gene>
<dbReference type="PANTHER" id="PTHR31088">
    <property type="entry name" value="MEMBRANE-ASSOCIATED PROTEIN VIPP1, CHLOROPLASTIC"/>
    <property type="match status" value="1"/>
</dbReference>
<dbReference type="GO" id="GO:0005829">
    <property type="term" value="C:cytosol"/>
    <property type="evidence" value="ECO:0007669"/>
    <property type="project" value="TreeGrafter"/>
</dbReference>
<keyword evidence="4" id="KW-1185">Reference proteome</keyword>
<comment type="caution">
    <text evidence="3">The sequence shown here is derived from an EMBL/GenBank/DDBJ whole genome shotgun (WGS) entry which is preliminary data.</text>
</comment>
<comment type="similarity">
    <text evidence="1">Belongs to the PspA/Vipp/IM30 family.</text>
</comment>
<reference evidence="3 4" key="1">
    <citation type="journal article" date="2017" name="Int. J. Syst. Evol. Microbiol.">
        <title>Desulfovibrio senegalensis sp. nov., a mesophilic sulfate reducer isolated from marine sediment.</title>
        <authorList>
            <person name="Thioye A."/>
            <person name="Gam Z.B.A."/>
            <person name="Mbengue M."/>
            <person name="Cayol J.L."/>
            <person name="Joseph-Bartoli M."/>
            <person name="Toure-Kane C."/>
            <person name="Labat M."/>
        </authorList>
    </citation>
    <scope>NUCLEOTIDE SEQUENCE [LARGE SCALE GENOMIC DNA]</scope>
    <source>
        <strain evidence="3 4">DSM 101509</strain>
    </source>
</reference>
<keyword evidence="2" id="KW-0175">Coiled coil</keyword>
<protein>
    <submittedName>
        <fullName evidence="3">Phage shock protein PspA</fullName>
    </submittedName>
</protein>
<feature type="coiled-coil region" evidence="2">
    <location>
        <begin position="108"/>
        <end position="181"/>
    </location>
</feature>
<proteinExistence type="inferred from homology"/>
<dbReference type="InterPro" id="IPR014319">
    <property type="entry name" value="Phageshock_PspA"/>
</dbReference>
<sequence length="221" mass="25355">MGIFSRFKDIVSSNINSMLDKAEDPEKMIRLMIQEMEETLVELKAGCAGLMADRKRIDRDREEADSRMELWESRARLAMEKGREDLAREALVEKHAAEHAAGSLESEQARFDVLIEQAREDMAQLEAKLESARERQRSLVKRHVRADQRKRVRNDVRRAQSSEAMMRFDRFEQRVERLEAEAELAGPAGSHGLEDQFAQLENGDAIEAELEAMRKKAAGKK</sequence>
<dbReference type="OrthoDB" id="9779630at2"/>
<accession>A0A6N6N4D5</accession>
<dbReference type="GO" id="GO:0009271">
    <property type="term" value="P:phage shock"/>
    <property type="evidence" value="ECO:0007669"/>
    <property type="project" value="TreeGrafter"/>
</dbReference>
<organism evidence="3 4">
    <name type="scientific">Pseudodesulfovibrio senegalensis</name>
    <dbReference type="NCBI Taxonomy" id="1721087"/>
    <lineage>
        <taxon>Bacteria</taxon>
        <taxon>Pseudomonadati</taxon>
        <taxon>Thermodesulfobacteriota</taxon>
        <taxon>Desulfovibrionia</taxon>
        <taxon>Desulfovibrionales</taxon>
        <taxon>Desulfovibrionaceae</taxon>
    </lineage>
</organism>
<dbReference type="NCBIfam" id="TIGR02977">
    <property type="entry name" value="phageshock_pspA"/>
    <property type="match status" value="1"/>
</dbReference>
<evidence type="ECO:0000313" key="3">
    <source>
        <dbReference type="EMBL" id="KAB1442924.1"/>
    </source>
</evidence>
<dbReference type="EMBL" id="WAIE01000001">
    <property type="protein sequence ID" value="KAB1442924.1"/>
    <property type="molecule type" value="Genomic_DNA"/>
</dbReference>
<dbReference type="RefSeq" id="WP_151149114.1">
    <property type="nucleotide sequence ID" value="NZ_WAIE01000001.1"/>
</dbReference>
<evidence type="ECO:0000256" key="1">
    <source>
        <dbReference type="ARBA" id="ARBA00043985"/>
    </source>
</evidence>
<dbReference type="AlphaFoldDB" id="A0A6N6N4D5"/>
<dbReference type="Pfam" id="PF04012">
    <property type="entry name" value="PspA_IM30"/>
    <property type="match status" value="1"/>
</dbReference>
<evidence type="ECO:0000313" key="4">
    <source>
        <dbReference type="Proteomes" id="UP000438699"/>
    </source>
</evidence>
<dbReference type="Proteomes" id="UP000438699">
    <property type="component" value="Unassembled WGS sequence"/>
</dbReference>
<dbReference type="InterPro" id="IPR007157">
    <property type="entry name" value="PspA_VIPP1"/>
</dbReference>
<name>A0A6N6N4D5_9BACT</name>
<evidence type="ECO:0000256" key="2">
    <source>
        <dbReference type="SAM" id="Coils"/>
    </source>
</evidence>